<accession>A0A8H6CMG8</accession>
<comment type="caution">
    <text evidence="1">The sequence shown here is derived from an EMBL/GenBank/DDBJ whole genome shotgun (WGS) entry which is preliminary data.</text>
</comment>
<keyword evidence="2" id="KW-1185">Reference proteome</keyword>
<name>A0A8H6CMG8_9LECA</name>
<dbReference type="GeneID" id="59337381"/>
<gene>
    <name evidence="1" type="ORF">HO133_008986</name>
</gene>
<evidence type="ECO:0000313" key="1">
    <source>
        <dbReference type="EMBL" id="KAF6226120.1"/>
    </source>
</evidence>
<dbReference type="Proteomes" id="UP000593566">
    <property type="component" value="Unassembled WGS sequence"/>
</dbReference>
<sequence>MLPNQTIHGIATRVYNFANRRKKQAYLYGSQTPPLMTKTEMTHKREQKEIQRCIYSSRYCRPVHILASTAADALATVLNDLDPRGFAETTSAISEFIHKAKTIREERKDNLITRREQLEKLRSLQVDLAIRFDRSHVRDGEVVLKRICDLATAAHKKRRRSTG</sequence>
<proteinExistence type="predicted"/>
<organism evidence="1 2">
    <name type="scientific">Letharia lupina</name>
    <dbReference type="NCBI Taxonomy" id="560253"/>
    <lineage>
        <taxon>Eukaryota</taxon>
        <taxon>Fungi</taxon>
        <taxon>Dikarya</taxon>
        <taxon>Ascomycota</taxon>
        <taxon>Pezizomycotina</taxon>
        <taxon>Lecanoromycetes</taxon>
        <taxon>OSLEUM clade</taxon>
        <taxon>Lecanoromycetidae</taxon>
        <taxon>Lecanorales</taxon>
        <taxon>Lecanorineae</taxon>
        <taxon>Parmeliaceae</taxon>
        <taxon>Letharia</taxon>
    </lineage>
</organism>
<dbReference type="EMBL" id="JACCJB010000006">
    <property type="protein sequence ID" value="KAF6226120.1"/>
    <property type="molecule type" value="Genomic_DNA"/>
</dbReference>
<evidence type="ECO:0000313" key="2">
    <source>
        <dbReference type="Proteomes" id="UP000593566"/>
    </source>
</evidence>
<reference evidence="1 2" key="1">
    <citation type="journal article" date="2020" name="Genomics">
        <title>Complete, high-quality genomes from long-read metagenomic sequencing of two wolf lichen thalli reveals enigmatic genome architecture.</title>
        <authorList>
            <person name="McKenzie S.K."/>
            <person name="Walston R.F."/>
            <person name="Allen J.L."/>
        </authorList>
    </citation>
    <scope>NUCLEOTIDE SEQUENCE [LARGE SCALE GENOMIC DNA]</scope>
    <source>
        <strain evidence="1">WasteWater1</strain>
    </source>
</reference>
<protein>
    <submittedName>
        <fullName evidence="1">Uncharacterized protein</fullName>
    </submittedName>
</protein>
<dbReference type="AlphaFoldDB" id="A0A8H6CMG8"/>
<dbReference type="RefSeq" id="XP_037154673.1">
    <property type="nucleotide sequence ID" value="XM_037299847.1"/>
</dbReference>